<dbReference type="Proteomes" id="UP000194857">
    <property type="component" value="Unassembled WGS sequence"/>
</dbReference>
<organism evidence="1 2">
    <name type="scientific">Pseudomonas aeruginosa</name>
    <dbReference type="NCBI Taxonomy" id="287"/>
    <lineage>
        <taxon>Bacteria</taxon>
        <taxon>Pseudomonadati</taxon>
        <taxon>Pseudomonadota</taxon>
        <taxon>Gammaproteobacteria</taxon>
        <taxon>Pseudomonadales</taxon>
        <taxon>Pseudomonadaceae</taxon>
        <taxon>Pseudomonas</taxon>
    </lineage>
</organism>
<dbReference type="EMBL" id="NFFZ01000004">
    <property type="protein sequence ID" value="OTI63366.1"/>
    <property type="molecule type" value="Genomic_DNA"/>
</dbReference>
<evidence type="ECO:0000313" key="2">
    <source>
        <dbReference type="Proteomes" id="UP000194857"/>
    </source>
</evidence>
<dbReference type="RefSeq" id="WP_065327349.1">
    <property type="nucleotide sequence ID" value="NZ_NFFZ01000004.1"/>
</dbReference>
<gene>
    <name evidence="1" type="ORF">CAZ10_11110</name>
</gene>
<comment type="caution">
    <text evidence="1">The sequence shown here is derived from an EMBL/GenBank/DDBJ whole genome shotgun (WGS) entry which is preliminary data.</text>
</comment>
<evidence type="ECO:0000313" key="1">
    <source>
        <dbReference type="EMBL" id="OTI63366.1"/>
    </source>
</evidence>
<proteinExistence type="predicted"/>
<dbReference type="AlphaFoldDB" id="A0A241XT87"/>
<name>A0A241XT87_PSEAI</name>
<accession>A0A241XT87</accession>
<protein>
    <submittedName>
        <fullName evidence="1">Uncharacterized protein</fullName>
    </submittedName>
</protein>
<reference evidence="1 2" key="1">
    <citation type="submission" date="2017-05" db="EMBL/GenBank/DDBJ databases">
        <authorList>
            <person name="Song R."/>
            <person name="Chenine A.L."/>
            <person name="Ruprecht R.M."/>
        </authorList>
    </citation>
    <scope>NUCLEOTIDE SEQUENCE [LARGE SCALE GENOMIC DNA]</scope>
    <source>
        <strain evidence="1 2">S567_C10_BS</strain>
    </source>
</reference>
<sequence length="222" mass="24327">MKVYVHDNSPMNHRVLVVDDGGNAAPWPIEQKMSYAISMASISQENKDLVPEMVPLALFGNDALLLGDIVDNDVELACTLLLVGYEGEQYYVICGPTMRKLSAVERYLETTIGTTDVELWPVAQGNVTQILQNHNELSHVASRVTVVLDDGAVLHVEAKGVPKHVAVKIYNVVHPDDLAYKGQDELGRLTLHDGQVVENVEEIRADLIQIDSRLAGTVFTAG</sequence>